<evidence type="ECO:0000313" key="2">
    <source>
        <dbReference type="Proteomes" id="UP001596250"/>
    </source>
</evidence>
<dbReference type="EMBL" id="JBHSQV010000010">
    <property type="protein sequence ID" value="MFC5985240.1"/>
    <property type="molecule type" value="Genomic_DNA"/>
</dbReference>
<keyword evidence="2" id="KW-1185">Reference proteome</keyword>
<dbReference type="Proteomes" id="UP001596250">
    <property type="component" value="Unassembled WGS sequence"/>
</dbReference>
<accession>A0ABW1IJN6</accession>
<sequence length="78" mass="8484">MASGNTAERDWSGSLSLSTAVTLNRKSATTAPRHSQAEELRKEGIQIIIAGSSAEVERLKDVQTGTQRWYSFTTETAV</sequence>
<gene>
    <name evidence="1" type="ORF">ACFPXP_01975</name>
</gene>
<dbReference type="RefSeq" id="WP_379891882.1">
    <property type="nucleotide sequence ID" value="NZ_CBCSCT010000003.1"/>
</dbReference>
<name>A0ABW1IJN6_9BACL</name>
<protein>
    <submittedName>
        <fullName evidence="1">Uncharacterized protein</fullName>
    </submittedName>
</protein>
<evidence type="ECO:0000313" key="1">
    <source>
        <dbReference type="EMBL" id="MFC5985240.1"/>
    </source>
</evidence>
<comment type="caution">
    <text evidence="1">The sequence shown here is derived from an EMBL/GenBank/DDBJ whole genome shotgun (WGS) entry which is preliminary data.</text>
</comment>
<proteinExistence type="predicted"/>
<reference evidence="2" key="1">
    <citation type="journal article" date="2019" name="Int. J. Syst. Evol. Microbiol.">
        <title>The Global Catalogue of Microorganisms (GCM) 10K type strain sequencing project: providing services to taxonomists for standard genome sequencing and annotation.</title>
        <authorList>
            <consortium name="The Broad Institute Genomics Platform"/>
            <consortium name="The Broad Institute Genome Sequencing Center for Infectious Disease"/>
            <person name="Wu L."/>
            <person name="Ma J."/>
        </authorList>
    </citation>
    <scope>NUCLEOTIDE SEQUENCE [LARGE SCALE GENOMIC DNA]</scope>
    <source>
        <strain evidence="2">CCM 8749</strain>
    </source>
</reference>
<organism evidence="1 2">
    <name type="scientific">Marinicrinis lubricantis</name>
    <dbReference type="NCBI Taxonomy" id="2086470"/>
    <lineage>
        <taxon>Bacteria</taxon>
        <taxon>Bacillati</taxon>
        <taxon>Bacillota</taxon>
        <taxon>Bacilli</taxon>
        <taxon>Bacillales</taxon>
        <taxon>Paenibacillaceae</taxon>
    </lineage>
</organism>